<keyword evidence="2" id="KW-1185">Reference proteome</keyword>
<reference evidence="1 2" key="1">
    <citation type="journal article" date="2019" name="Sci. Rep.">
        <title>Orb-weaving spider Araneus ventricosus genome elucidates the spidroin gene catalogue.</title>
        <authorList>
            <person name="Kono N."/>
            <person name="Nakamura H."/>
            <person name="Ohtoshi R."/>
            <person name="Moran D.A.P."/>
            <person name="Shinohara A."/>
            <person name="Yoshida Y."/>
            <person name="Fujiwara M."/>
            <person name="Mori M."/>
            <person name="Tomita M."/>
            <person name="Arakawa K."/>
        </authorList>
    </citation>
    <scope>NUCLEOTIDE SEQUENCE [LARGE SCALE GENOMIC DNA]</scope>
</reference>
<sequence>MKDVKSSIVLVEAIEVGFKYSRTTHHRVADQSNSTISDFIQFSALSEIGTISIRREVPFGKFSSEKLLKKHIIFRSNLPKRKPVLGYFSKRYGLEDTGSVSDEFHARPGKK</sequence>
<gene>
    <name evidence="1" type="ORF">AVEN_215790_1</name>
</gene>
<dbReference type="AlphaFoldDB" id="A0A4Y2J6T5"/>
<evidence type="ECO:0000313" key="2">
    <source>
        <dbReference type="Proteomes" id="UP000499080"/>
    </source>
</evidence>
<name>A0A4Y2J6T5_ARAVE</name>
<evidence type="ECO:0000313" key="1">
    <source>
        <dbReference type="EMBL" id="GBM85319.1"/>
    </source>
</evidence>
<dbReference type="EMBL" id="BGPR01003223">
    <property type="protein sequence ID" value="GBM85319.1"/>
    <property type="molecule type" value="Genomic_DNA"/>
</dbReference>
<comment type="caution">
    <text evidence="1">The sequence shown here is derived from an EMBL/GenBank/DDBJ whole genome shotgun (WGS) entry which is preliminary data.</text>
</comment>
<protein>
    <submittedName>
        <fullName evidence="1">Uncharacterized protein</fullName>
    </submittedName>
</protein>
<organism evidence="1 2">
    <name type="scientific">Araneus ventricosus</name>
    <name type="common">Orbweaver spider</name>
    <name type="synonym">Epeira ventricosa</name>
    <dbReference type="NCBI Taxonomy" id="182803"/>
    <lineage>
        <taxon>Eukaryota</taxon>
        <taxon>Metazoa</taxon>
        <taxon>Ecdysozoa</taxon>
        <taxon>Arthropoda</taxon>
        <taxon>Chelicerata</taxon>
        <taxon>Arachnida</taxon>
        <taxon>Araneae</taxon>
        <taxon>Araneomorphae</taxon>
        <taxon>Entelegynae</taxon>
        <taxon>Araneoidea</taxon>
        <taxon>Araneidae</taxon>
        <taxon>Araneus</taxon>
    </lineage>
</organism>
<proteinExistence type="predicted"/>
<accession>A0A4Y2J6T5</accession>
<dbReference type="Proteomes" id="UP000499080">
    <property type="component" value="Unassembled WGS sequence"/>
</dbReference>